<evidence type="ECO:0000256" key="3">
    <source>
        <dbReference type="ARBA" id="ARBA00022618"/>
    </source>
</evidence>
<dbReference type="Proteomes" id="UP000694846">
    <property type="component" value="Unplaced"/>
</dbReference>
<comment type="similarity">
    <text evidence="1">Belongs to the protein-tyrosine phosphatase family. Non-receptor class CDC14 subfamily.</text>
</comment>
<evidence type="ECO:0000313" key="10">
    <source>
        <dbReference type="RefSeq" id="XP_025405553.1"/>
    </source>
</evidence>
<organism evidence="9 11">
    <name type="scientific">Sipha flava</name>
    <name type="common">yellow sugarcane aphid</name>
    <dbReference type="NCBI Taxonomy" id="143950"/>
    <lineage>
        <taxon>Eukaryota</taxon>
        <taxon>Metazoa</taxon>
        <taxon>Ecdysozoa</taxon>
        <taxon>Arthropoda</taxon>
        <taxon>Hexapoda</taxon>
        <taxon>Insecta</taxon>
        <taxon>Pterygota</taxon>
        <taxon>Neoptera</taxon>
        <taxon>Paraneoptera</taxon>
        <taxon>Hemiptera</taxon>
        <taxon>Sternorrhyncha</taxon>
        <taxon>Aphidomorpha</taxon>
        <taxon>Aphidoidea</taxon>
        <taxon>Aphididae</taxon>
        <taxon>Sipha</taxon>
    </lineage>
</organism>
<dbReference type="GO" id="GO:0051301">
    <property type="term" value="P:cell division"/>
    <property type="evidence" value="ECO:0007669"/>
    <property type="project" value="UniProtKB-KW"/>
</dbReference>
<evidence type="ECO:0000256" key="1">
    <source>
        <dbReference type="ARBA" id="ARBA00007315"/>
    </source>
</evidence>
<dbReference type="InterPro" id="IPR029021">
    <property type="entry name" value="Prot-tyrosine_phosphatase-like"/>
</dbReference>
<dbReference type="OrthoDB" id="266663at2759"/>
<feature type="domain" description="Tyrosine specific protein phosphatases" evidence="8">
    <location>
        <begin position="302"/>
        <end position="382"/>
    </location>
</feature>
<dbReference type="GeneID" id="112679842"/>
<evidence type="ECO:0000259" key="7">
    <source>
        <dbReference type="PROSITE" id="PS50054"/>
    </source>
</evidence>
<dbReference type="InterPro" id="IPR029260">
    <property type="entry name" value="DSPn"/>
</dbReference>
<dbReference type="PROSITE" id="PS50054">
    <property type="entry name" value="TYR_PHOSPHATASE_DUAL"/>
    <property type="match status" value="1"/>
</dbReference>
<gene>
    <name evidence="10 11" type="primary">LOC112679842</name>
</gene>
<evidence type="ECO:0000256" key="2">
    <source>
        <dbReference type="ARBA" id="ARBA00013064"/>
    </source>
</evidence>
<accession>A0A8B8F436</accession>
<dbReference type="InterPro" id="IPR020422">
    <property type="entry name" value="TYR_PHOSPHATASE_DUAL_dom"/>
</dbReference>
<feature type="domain" description="Tyrosine-protein phosphatase" evidence="7">
    <location>
        <begin position="202"/>
        <end position="395"/>
    </location>
</feature>
<evidence type="ECO:0000256" key="5">
    <source>
        <dbReference type="ARBA" id="ARBA00022912"/>
    </source>
</evidence>
<keyword evidence="3" id="KW-0132">Cell division</keyword>
<keyword evidence="4" id="KW-0378">Hydrolase</keyword>
<dbReference type="InterPro" id="IPR016130">
    <property type="entry name" value="Tyr_Pase_AS"/>
</dbReference>
<dbReference type="GO" id="GO:0004725">
    <property type="term" value="F:protein tyrosine phosphatase activity"/>
    <property type="evidence" value="ECO:0007669"/>
    <property type="project" value="UniProtKB-EC"/>
</dbReference>
<dbReference type="RefSeq" id="XP_025405554.1">
    <property type="nucleotide sequence ID" value="XM_025549769.1"/>
</dbReference>
<evidence type="ECO:0000313" key="11">
    <source>
        <dbReference type="RefSeq" id="XP_025405554.1"/>
    </source>
</evidence>
<dbReference type="Pfam" id="PF14671">
    <property type="entry name" value="DSPn"/>
    <property type="match status" value="1"/>
</dbReference>
<dbReference type="CDD" id="cd14499">
    <property type="entry name" value="CDC14_C"/>
    <property type="match status" value="1"/>
</dbReference>
<proteinExistence type="inferred from homology"/>
<evidence type="ECO:0000256" key="4">
    <source>
        <dbReference type="ARBA" id="ARBA00022801"/>
    </source>
</evidence>
<protein>
    <recommendedName>
        <fullName evidence="2">protein-tyrosine-phosphatase</fullName>
        <ecNumber evidence="2">3.1.3.48</ecNumber>
    </recommendedName>
</protein>
<evidence type="ECO:0000313" key="9">
    <source>
        <dbReference type="Proteomes" id="UP000694846"/>
    </source>
</evidence>
<dbReference type="FunFam" id="3.90.190.10:FF:000006">
    <property type="entry name" value="Dual specificity protein phosphatase CDC14B"/>
    <property type="match status" value="2"/>
</dbReference>
<dbReference type="Gene3D" id="3.90.190.10">
    <property type="entry name" value="Protein tyrosine phosphatase superfamily"/>
    <property type="match status" value="2"/>
</dbReference>
<keyword evidence="6" id="KW-0131">Cell cycle</keyword>
<evidence type="ECO:0000256" key="6">
    <source>
        <dbReference type="ARBA" id="ARBA00023306"/>
    </source>
</evidence>
<dbReference type="CTD" id="34067"/>
<keyword evidence="5" id="KW-0904">Protein phosphatase</keyword>
<dbReference type="AlphaFoldDB" id="A0A8B8F436"/>
<name>A0A8B8F436_9HEMI</name>
<dbReference type="CDD" id="cd17657">
    <property type="entry name" value="CDC14_N"/>
    <property type="match status" value="1"/>
</dbReference>
<dbReference type="PROSITE" id="PS00383">
    <property type="entry name" value="TYR_PHOSPHATASE_1"/>
    <property type="match status" value="1"/>
</dbReference>
<dbReference type="RefSeq" id="XP_025405553.1">
    <property type="nucleotide sequence ID" value="XM_025549768.1"/>
</dbReference>
<reference evidence="10 11" key="1">
    <citation type="submission" date="2025-04" db="UniProtKB">
        <authorList>
            <consortium name="RefSeq"/>
        </authorList>
    </citation>
    <scope>IDENTIFICATION</scope>
    <source>
        <tissue evidence="10 11">Whole body</tissue>
    </source>
</reference>
<dbReference type="InterPro" id="IPR000387">
    <property type="entry name" value="Tyr_Pase_dom"/>
</dbReference>
<dbReference type="InterPro" id="IPR044506">
    <property type="entry name" value="CDC14_C"/>
</dbReference>
<dbReference type="InterPro" id="IPR000340">
    <property type="entry name" value="Dual-sp_phosphatase_cat-dom"/>
</dbReference>
<dbReference type="PANTHER" id="PTHR23339">
    <property type="entry name" value="TYROSINE SPECIFIC PROTEIN PHOSPHATASE AND DUAL SPECIFICITY PROTEIN PHOSPHATASE"/>
    <property type="match status" value="1"/>
</dbReference>
<evidence type="ECO:0000259" key="8">
    <source>
        <dbReference type="PROSITE" id="PS50056"/>
    </source>
</evidence>
<sequence>MSAEFNKFMASNHANKLVVTELSEFIKDQLYFMVLSNNKDSQMLQSFKEWKTSLSDKNVYYLNVDDSLVYDSFFNDFGPMNLAMIYRYISMLREIFKMHKKVVHCTHKGDQKKLSNSAFIICSYMIIEKNWTAHQTYKILSQEYKHQYLPFRDASCLPQSEYSVTVEECVNALYKAKWYRFFDFDDFDVEEYEKYETVKYGDINWIVPNTLLAFSSPHTRDYIDKSGYQIHSPAYYYQYFKENNVKHVVRLNSKKTYDAKRTFVAIANIQHTDMVFTDGTPPTDSILDCFLCLCEQYINENSNVVSMNNEIKDSNTITTNTNINSKVNVAGAVAVHCKAGLGRTGCLIASYIVKHWSFTAIEAIAWIRICRPGSVIGVQQQWLTEKEEYLKMAGKQWRELRNIEVDKCKQFTNGVYSIQRHTCNVNMYNYIEPPPHSSLSNKVLQLGCSKSGNSDVEHVQSEKKLQNRLSSVLKKKLKTKNHTQSDFQVPNLRSKRSTVKNEDSKLKSTFSTIRNIRRAANLSVEINKNSLVKKNNAIPSSITITRSNSKATANGKKNTKVVTLNKTSIRSTRSSTPTKIIAKIKDESKPSYALATVASTARVTRRLCNQNAI</sequence>
<dbReference type="EC" id="3.1.3.48" evidence="2"/>
<dbReference type="Pfam" id="PF00782">
    <property type="entry name" value="DSPc"/>
    <property type="match status" value="1"/>
</dbReference>
<dbReference type="InterPro" id="IPR050561">
    <property type="entry name" value="PTP"/>
</dbReference>
<dbReference type="PROSITE" id="PS50056">
    <property type="entry name" value="TYR_PHOSPHATASE_2"/>
    <property type="match status" value="1"/>
</dbReference>
<keyword evidence="9" id="KW-1185">Reference proteome</keyword>
<dbReference type="SUPFAM" id="SSF52799">
    <property type="entry name" value="(Phosphotyrosine protein) phosphatases II"/>
    <property type="match status" value="2"/>
</dbReference>